<evidence type="ECO:0000313" key="4">
    <source>
        <dbReference type="Proteomes" id="UP000093740"/>
    </source>
</evidence>
<evidence type="ECO:0000313" key="3">
    <source>
        <dbReference type="EMBL" id="AMW31936.2"/>
    </source>
</evidence>
<keyword evidence="4" id="KW-1185">Reference proteome</keyword>
<dbReference type="Proteomes" id="UP000093740">
    <property type="component" value="Chromosome"/>
</dbReference>
<dbReference type="EMBL" id="CP014334">
    <property type="protein sequence ID" value="AMW31936.2"/>
    <property type="molecule type" value="Genomic_DNA"/>
</dbReference>
<protein>
    <recommendedName>
        <fullName evidence="2">UPF0102 protein NA23_00295</fullName>
    </recommendedName>
</protein>
<dbReference type="HAMAP" id="MF_00048">
    <property type="entry name" value="UPF0102"/>
    <property type="match status" value="1"/>
</dbReference>
<dbReference type="AlphaFoldDB" id="A0AAI8GCD8"/>
<evidence type="ECO:0000256" key="2">
    <source>
        <dbReference type="HAMAP-Rule" id="MF_00048"/>
    </source>
</evidence>
<dbReference type="SUPFAM" id="SSF52980">
    <property type="entry name" value="Restriction endonuclease-like"/>
    <property type="match status" value="1"/>
</dbReference>
<evidence type="ECO:0000256" key="1">
    <source>
        <dbReference type="ARBA" id="ARBA00006738"/>
    </source>
</evidence>
<organism evidence="3 4">
    <name type="scientific">Fervidobacterium islandicum</name>
    <dbReference type="NCBI Taxonomy" id="2423"/>
    <lineage>
        <taxon>Bacteria</taxon>
        <taxon>Thermotogati</taxon>
        <taxon>Thermotogota</taxon>
        <taxon>Thermotogae</taxon>
        <taxon>Thermotogales</taxon>
        <taxon>Fervidobacteriaceae</taxon>
        <taxon>Fervidobacterium</taxon>
    </lineage>
</organism>
<reference evidence="3 4" key="1">
    <citation type="journal article" date="2015" name="Stand. Genomic Sci.">
        <title>Genome sequence of a native-feather degrading extremely thermophilic Eubacterium, Fervidobacterium islandicum AW-1.</title>
        <authorList>
            <person name="Lee Y.J."/>
            <person name="Jeong H."/>
            <person name="Park G.S."/>
            <person name="Kwak Y."/>
            <person name="Lee S.J."/>
            <person name="Lee S.J."/>
            <person name="Park M.K."/>
            <person name="Kim J.Y."/>
            <person name="Kang H.K."/>
            <person name="Shin J.H."/>
            <person name="Lee D.W."/>
        </authorList>
    </citation>
    <scope>NUCLEOTIDE SEQUENCE [LARGE SCALE GENOMIC DNA]</scope>
    <source>
        <strain evidence="3 4">AW-1</strain>
    </source>
</reference>
<dbReference type="PANTHER" id="PTHR34039:SF1">
    <property type="entry name" value="UPF0102 PROTEIN YRAN"/>
    <property type="match status" value="1"/>
</dbReference>
<dbReference type="GO" id="GO:0003676">
    <property type="term" value="F:nucleic acid binding"/>
    <property type="evidence" value="ECO:0007669"/>
    <property type="project" value="InterPro"/>
</dbReference>
<proteinExistence type="inferred from homology"/>
<dbReference type="InterPro" id="IPR011856">
    <property type="entry name" value="tRNA_endonuc-like_dom_sf"/>
</dbReference>
<comment type="similarity">
    <text evidence="1 2">Belongs to the UPF0102 family.</text>
</comment>
<dbReference type="Pfam" id="PF02021">
    <property type="entry name" value="UPF0102"/>
    <property type="match status" value="1"/>
</dbReference>
<dbReference type="RefSeq" id="WP_052107120.1">
    <property type="nucleotide sequence ID" value="NZ_CP014334.2"/>
</dbReference>
<dbReference type="InterPro" id="IPR011335">
    <property type="entry name" value="Restrct_endonuc-II-like"/>
</dbReference>
<name>A0AAI8GCD8_FERIS</name>
<accession>A0AAI8GCD8</accession>
<dbReference type="Gene3D" id="3.40.1350.10">
    <property type="match status" value="1"/>
</dbReference>
<dbReference type="KEGG" id="fia:NA23_00295"/>
<gene>
    <name evidence="3" type="ORF">NA23_00295</name>
</gene>
<dbReference type="CDD" id="cd20736">
    <property type="entry name" value="PoNe_Nuclease"/>
    <property type="match status" value="1"/>
</dbReference>
<dbReference type="PANTHER" id="PTHR34039">
    <property type="entry name" value="UPF0102 PROTEIN YRAN"/>
    <property type="match status" value="1"/>
</dbReference>
<sequence>MLKALLRTFLKKKEDSSKFQASTDDAKNNQKSWKIAEQIAAEYLKRKGYKIIERNYRTPYGEIDIIAKLGSSFVFVEVKSGTGFRINPSERVDKIKYEKIYRSAEYYLKGKRYTRAQIDVVEVIDNGIIEIKHYKNVGWDFA</sequence>
<dbReference type="InterPro" id="IPR003509">
    <property type="entry name" value="UPF0102_YraN-like"/>
</dbReference>